<keyword evidence="4" id="KW-1185">Reference proteome</keyword>
<evidence type="ECO:0000256" key="2">
    <source>
        <dbReference type="ARBA" id="ARBA00022679"/>
    </source>
</evidence>
<dbReference type="PANTHER" id="PTHR11904:SF13">
    <property type="entry name" value="PURINE NUCLEOSIDE PHOSPHORYLASE"/>
    <property type="match status" value="1"/>
</dbReference>
<organism evidence="3 4">
    <name type="scientific">Podarcis lilfordi</name>
    <name type="common">Lilford's wall lizard</name>
    <dbReference type="NCBI Taxonomy" id="74358"/>
    <lineage>
        <taxon>Eukaryota</taxon>
        <taxon>Metazoa</taxon>
        <taxon>Chordata</taxon>
        <taxon>Craniata</taxon>
        <taxon>Vertebrata</taxon>
        <taxon>Euteleostomi</taxon>
        <taxon>Lepidosauria</taxon>
        <taxon>Squamata</taxon>
        <taxon>Bifurcata</taxon>
        <taxon>Unidentata</taxon>
        <taxon>Episquamata</taxon>
        <taxon>Laterata</taxon>
        <taxon>Lacertibaenia</taxon>
        <taxon>Lacertidae</taxon>
        <taxon>Podarcis</taxon>
    </lineage>
</organism>
<dbReference type="PANTHER" id="PTHR11904">
    <property type="entry name" value="METHYLTHIOADENOSINE/PURINE NUCLEOSIDE PHOSPHORYLASE"/>
    <property type="match status" value="1"/>
</dbReference>
<dbReference type="InterPro" id="IPR035994">
    <property type="entry name" value="Nucleoside_phosphorylase_sf"/>
</dbReference>
<dbReference type="Gene3D" id="3.40.50.1580">
    <property type="entry name" value="Nucleoside phosphorylase domain"/>
    <property type="match status" value="1"/>
</dbReference>
<keyword evidence="2" id="KW-0808">Transferase</keyword>
<dbReference type="SUPFAM" id="SSF53167">
    <property type="entry name" value="Purine and uridine phosphorylases"/>
    <property type="match status" value="1"/>
</dbReference>
<reference evidence="3" key="1">
    <citation type="submission" date="2022-12" db="EMBL/GenBank/DDBJ databases">
        <authorList>
            <person name="Alioto T."/>
            <person name="Alioto T."/>
            <person name="Gomez Garrido J."/>
        </authorList>
    </citation>
    <scope>NUCLEOTIDE SEQUENCE</scope>
</reference>
<dbReference type="GO" id="GO:0004731">
    <property type="term" value="F:purine-nucleoside phosphorylase activity"/>
    <property type="evidence" value="ECO:0007669"/>
    <property type="project" value="InterPro"/>
</dbReference>
<sequence>MQPTENFSFELCRETADWLLARTRQRPRIAIICGSGLGPLADSLKNPESFKYMDIPNFPHSTVSGHDGQLLFGELHGKPCVCMKGASTCTRATRFGRSRSRSAFSNSWALRRCS</sequence>
<dbReference type="GO" id="GO:0005737">
    <property type="term" value="C:cytoplasm"/>
    <property type="evidence" value="ECO:0007669"/>
    <property type="project" value="TreeGrafter"/>
</dbReference>
<accession>A0AA35KHY4</accession>
<proteinExistence type="predicted"/>
<evidence type="ECO:0000313" key="3">
    <source>
        <dbReference type="EMBL" id="CAI5778535.1"/>
    </source>
</evidence>
<evidence type="ECO:0000256" key="1">
    <source>
        <dbReference type="ARBA" id="ARBA00022676"/>
    </source>
</evidence>
<evidence type="ECO:0000313" key="4">
    <source>
        <dbReference type="Proteomes" id="UP001178461"/>
    </source>
</evidence>
<dbReference type="InterPro" id="IPR011268">
    <property type="entry name" value="Purine_phosphorylase"/>
</dbReference>
<name>A0AA35KHY4_9SAUR</name>
<gene>
    <name evidence="3" type="ORF">PODLI_1B005929</name>
</gene>
<protein>
    <submittedName>
        <fullName evidence="3">Purine nucleoside phosphorylase-like</fullName>
    </submittedName>
</protein>
<dbReference type="GO" id="GO:0009116">
    <property type="term" value="P:nucleoside metabolic process"/>
    <property type="evidence" value="ECO:0007669"/>
    <property type="project" value="InterPro"/>
</dbReference>
<dbReference type="Proteomes" id="UP001178461">
    <property type="component" value="Chromosome 6"/>
</dbReference>
<keyword evidence="1" id="KW-0328">Glycosyltransferase</keyword>
<dbReference type="AlphaFoldDB" id="A0AA35KHY4"/>
<dbReference type="EMBL" id="OX395131">
    <property type="protein sequence ID" value="CAI5778535.1"/>
    <property type="molecule type" value="Genomic_DNA"/>
</dbReference>